<dbReference type="InterPro" id="IPR025380">
    <property type="entry name" value="DUF4369"/>
</dbReference>
<dbReference type="GO" id="GO:0030313">
    <property type="term" value="C:cell envelope"/>
    <property type="evidence" value="ECO:0007669"/>
    <property type="project" value="UniProtKB-SubCell"/>
</dbReference>
<organism evidence="6 7">
    <name type="scientific">Nitritalea halalkaliphila LW7</name>
    <dbReference type="NCBI Taxonomy" id="1189621"/>
    <lineage>
        <taxon>Bacteria</taxon>
        <taxon>Pseudomonadati</taxon>
        <taxon>Bacteroidota</taxon>
        <taxon>Cytophagia</taxon>
        <taxon>Cytophagales</taxon>
        <taxon>Cyclobacteriaceae</taxon>
        <taxon>Nitritalea</taxon>
    </lineage>
</organism>
<dbReference type="Pfam" id="PF00578">
    <property type="entry name" value="AhpC-TSA"/>
    <property type="match status" value="1"/>
</dbReference>
<dbReference type="InterPro" id="IPR036249">
    <property type="entry name" value="Thioredoxin-like_sf"/>
</dbReference>
<comment type="caution">
    <text evidence="6">The sequence shown here is derived from an EMBL/GenBank/DDBJ whole genome shotgun (WGS) entry which is preliminary data.</text>
</comment>
<dbReference type="GO" id="GO:0017004">
    <property type="term" value="P:cytochrome complex assembly"/>
    <property type="evidence" value="ECO:0007669"/>
    <property type="project" value="UniProtKB-KW"/>
</dbReference>
<dbReference type="PANTHER" id="PTHR42852">
    <property type="entry name" value="THIOL:DISULFIDE INTERCHANGE PROTEIN DSBE"/>
    <property type="match status" value="1"/>
</dbReference>
<evidence type="ECO:0000256" key="1">
    <source>
        <dbReference type="ARBA" id="ARBA00004196"/>
    </source>
</evidence>
<proteinExistence type="predicted"/>
<dbReference type="PROSITE" id="PS51257">
    <property type="entry name" value="PROKAR_LIPOPROTEIN"/>
    <property type="match status" value="1"/>
</dbReference>
<keyword evidence="2" id="KW-0201">Cytochrome c-type biogenesis</keyword>
<dbReference type="PROSITE" id="PS51352">
    <property type="entry name" value="THIOREDOXIN_2"/>
    <property type="match status" value="1"/>
</dbReference>
<reference evidence="6 7" key="1">
    <citation type="submission" date="2012-05" db="EMBL/GenBank/DDBJ databases">
        <title>Genome sequence of Nitritalea halalkaliphila LW7.</title>
        <authorList>
            <person name="Jangir P.K."/>
            <person name="Singh A."/>
            <person name="Shivaji S."/>
            <person name="Sharma R."/>
        </authorList>
    </citation>
    <scope>NUCLEOTIDE SEQUENCE [LARGE SCALE GENOMIC DNA]</scope>
    <source>
        <strain evidence="6 7">LW7</strain>
    </source>
</reference>
<dbReference type="InterPro" id="IPR000866">
    <property type="entry name" value="AhpC/TSA"/>
</dbReference>
<dbReference type="EMBL" id="AJYA01000059">
    <property type="protein sequence ID" value="EIM73630.1"/>
    <property type="molecule type" value="Genomic_DNA"/>
</dbReference>
<keyword evidence="7" id="KW-1185">Reference proteome</keyword>
<keyword evidence="4" id="KW-0676">Redox-active center</keyword>
<gene>
    <name evidence="6" type="ORF">A3SI_17744</name>
</gene>
<comment type="subcellular location">
    <subcellularLocation>
        <location evidence="1">Cell envelope</location>
    </subcellularLocation>
</comment>
<dbReference type="SUPFAM" id="SSF52833">
    <property type="entry name" value="Thioredoxin-like"/>
    <property type="match status" value="1"/>
</dbReference>
<evidence type="ECO:0000256" key="4">
    <source>
        <dbReference type="ARBA" id="ARBA00023284"/>
    </source>
</evidence>
<evidence type="ECO:0000259" key="5">
    <source>
        <dbReference type="PROSITE" id="PS51352"/>
    </source>
</evidence>
<name>I5BVM8_9BACT</name>
<dbReference type="InterPro" id="IPR013766">
    <property type="entry name" value="Thioredoxin_domain"/>
</dbReference>
<dbReference type="STRING" id="1189621.A3SI_17744"/>
<feature type="domain" description="Thioredoxin" evidence="5">
    <location>
        <begin position="239"/>
        <end position="377"/>
    </location>
</feature>
<evidence type="ECO:0000313" key="6">
    <source>
        <dbReference type="EMBL" id="EIM73630.1"/>
    </source>
</evidence>
<sequence length="377" mass="42743">MKMIQNMTRFLAVFAGLGLVLSSCGEQKEKAFDGEVVLKGVVKNADESFVLLLNQFEDERVRFVDTIRVEADGKFTYTLALAHAGFYQLTDEGEIERTLALYNEDVELLIDREQDPVVTVKGSKYTDQLLQIEQLVDAFQEEINGLNTRYYDAMSARDQDIIREIQAQAIEMEAAHADQVKELISSFNGSFVSLAALGMLNMRNEFTFMDELVAQLEENYAGHPMINRLKNQLDDMRVLAVGQPAPEISLPNPDGDIVNLSDLRGKYVLIDFWAGWCRPCREENPNIVRLYQQYNEKGFEVFGVSLDRTREQWIKAIEDDGLTWTQVSDLAYFNSEAASTYQITAIPATYLVDPDGKIIAKDLRGISLEKKLAQLFE</sequence>
<evidence type="ECO:0000256" key="3">
    <source>
        <dbReference type="ARBA" id="ARBA00023157"/>
    </source>
</evidence>
<dbReference type="Proteomes" id="UP000005551">
    <property type="component" value="Unassembled WGS sequence"/>
</dbReference>
<dbReference type="InterPro" id="IPR050553">
    <property type="entry name" value="Thioredoxin_ResA/DsbE_sf"/>
</dbReference>
<dbReference type="AlphaFoldDB" id="I5BVM8"/>
<dbReference type="PANTHER" id="PTHR42852:SF6">
    <property type="entry name" value="THIOL:DISULFIDE INTERCHANGE PROTEIN DSBE"/>
    <property type="match status" value="1"/>
</dbReference>
<accession>I5BVM8</accession>
<keyword evidence="3" id="KW-1015">Disulfide bond</keyword>
<dbReference type="GO" id="GO:0016491">
    <property type="term" value="F:oxidoreductase activity"/>
    <property type="evidence" value="ECO:0007669"/>
    <property type="project" value="InterPro"/>
</dbReference>
<evidence type="ECO:0000313" key="7">
    <source>
        <dbReference type="Proteomes" id="UP000005551"/>
    </source>
</evidence>
<protein>
    <submittedName>
        <fullName evidence="6">Alkyl hydroperoxide reductase</fullName>
    </submittedName>
</protein>
<dbReference type="CDD" id="cd02966">
    <property type="entry name" value="TlpA_like_family"/>
    <property type="match status" value="1"/>
</dbReference>
<dbReference type="GO" id="GO:0016209">
    <property type="term" value="F:antioxidant activity"/>
    <property type="evidence" value="ECO:0007669"/>
    <property type="project" value="InterPro"/>
</dbReference>
<dbReference type="PATRIC" id="fig|1189621.3.peg.3687"/>
<evidence type="ECO:0000256" key="2">
    <source>
        <dbReference type="ARBA" id="ARBA00022748"/>
    </source>
</evidence>
<dbReference type="Gene3D" id="3.40.30.10">
    <property type="entry name" value="Glutaredoxin"/>
    <property type="match status" value="1"/>
</dbReference>
<dbReference type="Pfam" id="PF14289">
    <property type="entry name" value="DUF4369"/>
    <property type="match status" value="1"/>
</dbReference>